<dbReference type="Proteomes" id="UP001152646">
    <property type="component" value="Unassembled WGS sequence"/>
</dbReference>
<reference evidence="3" key="1">
    <citation type="submission" date="2021-07" db="EMBL/GenBank/DDBJ databases">
        <authorList>
            <person name="Branca A.L. A."/>
        </authorList>
    </citation>
    <scope>NUCLEOTIDE SEQUENCE</scope>
</reference>
<evidence type="ECO:0000313" key="3">
    <source>
        <dbReference type="EMBL" id="CAG8269329.1"/>
    </source>
</evidence>
<feature type="signal peptide" evidence="2">
    <location>
        <begin position="1"/>
        <end position="30"/>
    </location>
</feature>
<evidence type="ECO:0000256" key="2">
    <source>
        <dbReference type="SAM" id="SignalP"/>
    </source>
</evidence>
<name>A0A9W4IFK5_9EURO</name>
<organism evidence="3 5">
    <name type="scientific">Penicillium salamii</name>
    <dbReference type="NCBI Taxonomy" id="1612424"/>
    <lineage>
        <taxon>Eukaryota</taxon>
        <taxon>Fungi</taxon>
        <taxon>Dikarya</taxon>
        <taxon>Ascomycota</taxon>
        <taxon>Pezizomycotina</taxon>
        <taxon>Eurotiomycetes</taxon>
        <taxon>Eurotiomycetidae</taxon>
        <taxon>Eurotiales</taxon>
        <taxon>Aspergillaceae</taxon>
        <taxon>Penicillium</taxon>
    </lineage>
</organism>
<proteinExistence type="predicted"/>
<gene>
    <name evidence="4" type="ORF">PSALAMII_LOCUS10745</name>
    <name evidence="3" type="ORF">PSALAMII_LOCUS1131</name>
</gene>
<comment type="caution">
    <text evidence="3">The sequence shown here is derived from an EMBL/GenBank/DDBJ whole genome shotgun (WGS) entry which is preliminary data.</text>
</comment>
<protein>
    <submittedName>
        <fullName evidence="3">Uncharacterized protein</fullName>
    </submittedName>
</protein>
<evidence type="ECO:0000256" key="1">
    <source>
        <dbReference type="SAM" id="MobiDB-lite"/>
    </source>
</evidence>
<keyword evidence="5" id="KW-1185">Reference proteome</keyword>
<dbReference type="Proteomes" id="UP001152649">
    <property type="component" value="Unassembled WGS sequence"/>
</dbReference>
<evidence type="ECO:0000313" key="4">
    <source>
        <dbReference type="EMBL" id="CAG8426006.1"/>
    </source>
</evidence>
<sequence>MKRFLNSTHLHLRVHFVLFSSPVLPTSTSCLCITMSPRSASGWPEWEEKNLLPWLDAHQGLSWKARSDAYYEQHQVARSAESLRGKKYHILRKCRRTGARASDRSGNQKQPKAVRRSTGRRASLAALPHNISAKSNIDKWFETILTAEASQPDSNGSSETESSRLGRATRVSIPWWPKETRSSSSMWDYVHLVCATRKLK</sequence>
<dbReference type="OrthoDB" id="4265129at2759"/>
<evidence type="ECO:0000313" key="5">
    <source>
        <dbReference type="Proteomes" id="UP001152649"/>
    </source>
</evidence>
<keyword evidence="2" id="KW-0732">Signal</keyword>
<feature type="region of interest" description="Disordered" evidence="1">
    <location>
        <begin position="97"/>
        <end position="121"/>
    </location>
</feature>
<dbReference type="EMBL" id="CAJVPG010000037">
    <property type="protein sequence ID" value="CAG8269329.1"/>
    <property type="molecule type" value="Genomic_DNA"/>
</dbReference>
<feature type="chain" id="PRO_5041114476" evidence="2">
    <location>
        <begin position="31"/>
        <end position="200"/>
    </location>
</feature>
<accession>A0A9W4IFK5</accession>
<dbReference type="EMBL" id="CAJVPA010000258">
    <property type="protein sequence ID" value="CAG8426006.1"/>
    <property type="molecule type" value="Genomic_DNA"/>
</dbReference>
<dbReference type="PROSITE" id="PS51257">
    <property type="entry name" value="PROKAR_LIPOPROTEIN"/>
    <property type="match status" value="1"/>
</dbReference>
<dbReference type="AlphaFoldDB" id="A0A9W4IFK5"/>